<organism evidence="9 10">
    <name type="scientific">Gasterosteus aculeatus aculeatus</name>
    <name type="common">three-spined stickleback</name>
    <dbReference type="NCBI Taxonomy" id="481459"/>
    <lineage>
        <taxon>Eukaryota</taxon>
        <taxon>Metazoa</taxon>
        <taxon>Chordata</taxon>
        <taxon>Craniata</taxon>
        <taxon>Vertebrata</taxon>
        <taxon>Euteleostomi</taxon>
        <taxon>Actinopterygii</taxon>
        <taxon>Neopterygii</taxon>
        <taxon>Teleostei</taxon>
        <taxon>Neoteleostei</taxon>
        <taxon>Acanthomorphata</taxon>
        <taxon>Eupercaria</taxon>
        <taxon>Perciformes</taxon>
        <taxon>Cottioidei</taxon>
        <taxon>Gasterosteales</taxon>
        <taxon>Gasterosteidae</taxon>
        <taxon>Gasterosteus</taxon>
    </lineage>
</organism>
<keyword evidence="6" id="KW-0472">Membrane</keyword>
<dbReference type="GO" id="GO:0033691">
    <property type="term" value="F:sialic acid binding"/>
    <property type="evidence" value="ECO:0007669"/>
    <property type="project" value="TreeGrafter"/>
</dbReference>
<dbReference type="PROSITE" id="PS50835">
    <property type="entry name" value="IG_LIKE"/>
    <property type="match status" value="2"/>
</dbReference>
<dbReference type="AlphaFoldDB" id="A0AAQ4R2I4"/>
<name>A0AAQ4R2I4_GASAC</name>
<dbReference type="SMART" id="SM00409">
    <property type="entry name" value="IG"/>
    <property type="match status" value="3"/>
</dbReference>
<evidence type="ECO:0000259" key="8">
    <source>
        <dbReference type="PROSITE" id="PS50835"/>
    </source>
</evidence>
<evidence type="ECO:0000256" key="3">
    <source>
        <dbReference type="ARBA" id="ARBA00022734"/>
    </source>
</evidence>
<evidence type="ECO:0000313" key="9">
    <source>
        <dbReference type="Ensembl" id="ENSGACP00000057805.1"/>
    </source>
</evidence>
<dbReference type="InterPro" id="IPR036179">
    <property type="entry name" value="Ig-like_dom_sf"/>
</dbReference>
<dbReference type="GeneTree" id="ENSGT01150000286924"/>
<protein>
    <recommendedName>
        <fullName evidence="8">Ig-like domain-containing protein</fullName>
    </recommendedName>
</protein>
<dbReference type="InterPro" id="IPR051036">
    <property type="entry name" value="SIGLEC"/>
</dbReference>
<keyword evidence="4" id="KW-0130">Cell adhesion</keyword>
<dbReference type="InterPro" id="IPR056386">
    <property type="entry name" value="Ig_CD22"/>
</dbReference>
<keyword evidence="10" id="KW-1185">Reference proteome</keyword>
<reference evidence="9" key="3">
    <citation type="submission" date="2025-09" db="UniProtKB">
        <authorList>
            <consortium name="Ensembl"/>
        </authorList>
    </citation>
    <scope>IDENTIFICATION</scope>
</reference>
<accession>A0AAQ4R2I4</accession>
<evidence type="ECO:0000256" key="4">
    <source>
        <dbReference type="ARBA" id="ARBA00022889"/>
    </source>
</evidence>
<dbReference type="Pfam" id="PF24518">
    <property type="entry name" value="Ig_CD22"/>
    <property type="match status" value="1"/>
</dbReference>
<dbReference type="InterPro" id="IPR013783">
    <property type="entry name" value="Ig-like_fold"/>
</dbReference>
<keyword evidence="3" id="KW-0430">Lectin</keyword>
<evidence type="ECO:0000313" key="10">
    <source>
        <dbReference type="Proteomes" id="UP000007635"/>
    </source>
</evidence>
<dbReference type="PANTHER" id="PTHR12035:SF128">
    <property type="entry name" value="BRANCHED CHAIN KETO ACID DEHYDROGENASE E1 SUBUNIT BETA,-LIKE-RELATED"/>
    <property type="match status" value="1"/>
</dbReference>
<dbReference type="InterPro" id="IPR007110">
    <property type="entry name" value="Ig-like_dom"/>
</dbReference>
<dbReference type="Gene3D" id="2.60.40.10">
    <property type="entry name" value="Immunoglobulins"/>
    <property type="match status" value="3"/>
</dbReference>
<dbReference type="Proteomes" id="UP000007635">
    <property type="component" value="Chromosome XX"/>
</dbReference>
<dbReference type="InterPro" id="IPR003599">
    <property type="entry name" value="Ig_sub"/>
</dbReference>
<sequence>FNGEYCITVREGEIAAEAGLCVVIPCSFTTAASFTPEHLLWYKCEPLGRRCDDSDVIFHSNKRSKKVQAGFMGRVSLLEPDVRLKICSIIINDLTESDAGSYQLRVNGVYYGRENGFTFFQKVTISKPTVGIPPLTAGQQTTLSCTAPGLCSGSDPEITWTWRGAGEKDSHITGNITAVKTEHLTSVTQRHVSTLTFKPSAEHRSTDVTCKVRFTNDVTTEETVTLNYNMALFIIFFTDVRSPVITGSTTVVKGAALNLTCGVESFPPSRITWATFGSGTTLERGLDVETGLNVHAHTSRGDLLCETWDSACALSGPPRFLSRSRCEVRSEVLTCVCVSEGLLLPSITWPLLKNHSEYSVVTTVSGHTVHSTLTLRDHVGTSIECVSSNDHGEAKENLKIQQNTPGKEGECSQ</sequence>
<feature type="domain" description="Ig-like" evidence="8">
    <location>
        <begin position="243"/>
        <end position="315"/>
    </location>
</feature>
<evidence type="ECO:0000256" key="5">
    <source>
        <dbReference type="ARBA" id="ARBA00022989"/>
    </source>
</evidence>
<reference evidence="9 10" key="1">
    <citation type="journal article" date="2021" name="G3 (Bethesda)">
        <title>Improved contiguity of the threespine stickleback genome using long-read sequencing.</title>
        <authorList>
            <person name="Nath S."/>
            <person name="Shaw D.E."/>
            <person name="White M.A."/>
        </authorList>
    </citation>
    <scope>NUCLEOTIDE SEQUENCE [LARGE SCALE GENOMIC DNA]</scope>
    <source>
        <strain evidence="9 10">Lake Benthic</strain>
    </source>
</reference>
<reference evidence="9" key="2">
    <citation type="submission" date="2025-08" db="UniProtKB">
        <authorList>
            <consortium name="Ensembl"/>
        </authorList>
    </citation>
    <scope>IDENTIFICATION</scope>
</reference>
<comment type="similarity">
    <text evidence="7">Belongs to the immunoglobulin superfamily. SIGLEC (sialic acid binding Ig-like lectin) family.</text>
</comment>
<proteinExistence type="inferred from homology"/>
<evidence type="ECO:0000256" key="6">
    <source>
        <dbReference type="ARBA" id="ARBA00023136"/>
    </source>
</evidence>
<evidence type="ECO:0000256" key="2">
    <source>
        <dbReference type="ARBA" id="ARBA00022692"/>
    </source>
</evidence>
<dbReference type="GO" id="GO:0007155">
    <property type="term" value="P:cell adhesion"/>
    <property type="evidence" value="ECO:0007669"/>
    <property type="project" value="UniProtKB-KW"/>
</dbReference>
<evidence type="ECO:0000256" key="1">
    <source>
        <dbReference type="ARBA" id="ARBA00004167"/>
    </source>
</evidence>
<dbReference type="Ensembl" id="ENSGACT00000034731.1">
    <property type="protein sequence ID" value="ENSGACP00000057805.1"/>
    <property type="gene ID" value="ENSGACG00000031059.1"/>
</dbReference>
<evidence type="ECO:0000256" key="7">
    <source>
        <dbReference type="ARBA" id="ARBA00038361"/>
    </source>
</evidence>
<keyword evidence="2" id="KW-0812">Transmembrane</keyword>
<keyword evidence="5" id="KW-1133">Transmembrane helix</keyword>
<dbReference type="PANTHER" id="PTHR12035">
    <property type="entry name" value="SIALIC ACID BINDING IMMUNOGLOBULIN-LIKE LECTIN"/>
    <property type="match status" value="1"/>
</dbReference>
<dbReference type="SUPFAM" id="SSF48726">
    <property type="entry name" value="Immunoglobulin"/>
    <property type="match status" value="3"/>
</dbReference>
<dbReference type="GO" id="GO:0005886">
    <property type="term" value="C:plasma membrane"/>
    <property type="evidence" value="ECO:0007669"/>
    <property type="project" value="TreeGrafter"/>
</dbReference>
<dbReference type="GO" id="GO:0030246">
    <property type="term" value="F:carbohydrate binding"/>
    <property type="evidence" value="ECO:0007669"/>
    <property type="project" value="UniProtKB-KW"/>
</dbReference>
<feature type="domain" description="Ig-like" evidence="8">
    <location>
        <begin position="128"/>
        <end position="225"/>
    </location>
</feature>
<comment type="subcellular location">
    <subcellularLocation>
        <location evidence="1">Membrane</location>
        <topology evidence="1">Single-pass membrane protein</topology>
    </subcellularLocation>
</comment>